<dbReference type="InterPro" id="IPR015943">
    <property type="entry name" value="WD40/YVTN_repeat-like_dom_sf"/>
</dbReference>
<dbReference type="Gene3D" id="2.130.10.10">
    <property type="entry name" value="YVTN repeat-like/Quinoprotein amine dehydrogenase"/>
    <property type="match status" value="3"/>
</dbReference>
<evidence type="ECO:0000313" key="2">
    <source>
        <dbReference type="Proteomes" id="UP000060699"/>
    </source>
</evidence>
<dbReference type="KEGG" id="rdp:RD2015_1350"/>
<dbReference type="PATRIC" id="fig|76731.3.peg.1379"/>
<dbReference type="InterPro" id="IPR048433">
    <property type="entry name" value="YNCE-like_beta-prop"/>
</dbReference>
<dbReference type="InterPro" id="IPR051200">
    <property type="entry name" value="Host-pathogen_enzymatic-act"/>
</dbReference>
<dbReference type="RefSeq" id="WP_116001838.1">
    <property type="nucleotide sequence ID" value="NZ_CP013729.1"/>
</dbReference>
<dbReference type="SUPFAM" id="SSF50974">
    <property type="entry name" value="Nitrous oxide reductase, N-terminal domain"/>
    <property type="match status" value="1"/>
</dbReference>
<dbReference type="PANTHER" id="PTHR47197:SF3">
    <property type="entry name" value="DIHYDRO-HEME D1 DEHYDROGENASE"/>
    <property type="match status" value="1"/>
</dbReference>
<accession>A0A0U2U0J1</accession>
<dbReference type="AlphaFoldDB" id="A0A0U2U0J1"/>
<dbReference type="OrthoDB" id="8674919at2"/>
<dbReference type="Pfam" id="PF21783">
    <property type="entry name" value="YNCE"/>
    <property type="match status" value="1"/>
</dbReference>
<keyword evidence="2" id="KW-1185">Reference proteome</keyword>
<gene>
    <name evidence="1" type="ORF">RD2015_1350</name>
</gene>
<protein>
    <submittedName>
        <fullName evidence="1">Uncharacterized protein</fullName>
    </submittedName>
</protein>
<evidence type="ECO:0000313" key="1">
    <source>
        <dbReference type="EMBL" id="ALV05841.1"/>
    </source>
</evidence>
<dbReference type="EMBL" id="CP013729">
    <property type="protein sequence ID" value="ALV05841.1"/>
    <property type="molecule type" value="Genomic_DNA"/>
</dbReference>
<dbReference type="STRING" id="76731.RD2015_1350"/>
<name>A0A0U2U0J1_9BURK</name>
<sequence precursor="true">MLFLSARPVAAALVLTATALAGSLLTAQPAQARRTAQAAHGAHHAQAAHAAAPTAAPAATTATAATAATAAASAATANGGASTAPKVATSPIFVLNSLDADVSVIDPRTFREVKRIPTGKEPHHLYLTPDRKTMVVANALGDSLTFLDPVTAEVQRTIHGISDPYHLRFSPDMKWLVLAGNRLDHVDLYKWQPQNQAQPLVLTKRFSAPKTPSHLSIDTKSTVVYASMQDSSEIMAIDLNTLAVRWKVPVGKLPADVYLTPDDKYLLVALTGDHYVEVYEVGGLPQPRLVKRIDTGDGAHSFRALGDRRHVLVSNRAANTISKIALDSLSVVDVLKVPGGPDDMEILPDGRTLLVTSRWARKLTVVDLQTKQITTQVKVGKSPHGVWTLDQMPRQ</sequence>
<dbReference type="PANTHER" id="PTHR47197">
    <property type="entry name" value="PROTEIN NIRF"/>
    <property type="match status" value="1"/>
</dbReference>
<dbReference type="InterPro" id="IPR011045">
    <property type="entry name" value="N2O_reductase_N"/>
</dbReference>
<organism evidence="1 2">
    <name type="scientific">Roseateles depolymerans</name>
    <dbReference type="NCBI Taxonomy" id="76731"/>
    <lineage>
        <taxon>Bacteria</taxon>
        <taxon>Pseudomonadati</taxon>
        <taxon>Pseudomonadota</taxon>
        <taxon>Betaproteobacteria</taxon>
        <taxon>Burkholderiales</taxon>
        <taxon>Sphaerotilaceae</taxon>
        <taxon>Roseateles</taxon>
    </lineage>
</organism>
<reference evidence="1 2" key="1">
    <citation type="submission" date="2015-12" db="EMBL/GenBank/DDBJ databases">
        <title>Complete genome of Roseateles depolymerans KCTC 42856.</title>
        <authorList>
            <person name="Kim K.M."/>
        </authorList>
    </citation>
    <scope>NUCLEOTIDE SEQUENCE [LARGE SCALE GENOMIC DNA]</scope>
    <source>
        <strain evidence="1 2">KCTC 42856</strain>
    </source>
</reference>
<proteinExistence type="predicted"/>
<dbReference type="Proteomes" id="UP000060699">
    <property type="component" value="Chromosome"/>
</dbReference>